<keyword evidence="5" id="KW-1185">Reference proteome</keyword>
<dbReference type="KEGG" id="ptaw:DW352_06230"/>
<gene>
    <name evidence="4" type="ORF">DW352_06230</name>
</gene>
<sequence length="175" mass="18699">MKVTITKLALAASLALVAASAAAHVTLEQAEAPVGAPYKAVFRVPHGCDQSSTVRLTVRIPEGVIAVKPMVKPGWQIATMRGPYAKTYSFYHGATFSEGVTTVTWSGGNLPDAFYDEFVLSAFIAGDLTPGRMLYFPVVQTCERGEHQWVEVPAADKPDAHLGDPAPGVMLTPKK</sequence>
<dbReference type="RefSeq" id="WP_115689529.1">
    <property type="nucleotide sequence ID" value="NZ_CP031417.1"/>
</dbReference>
<evidence type="ECO:0000313" key="5">
    <source>
        <dbReference type="Proteomes" id="UP000254889"/>
    </source>
</evidence>
<dbReference type="Proteomes" id="UP000254889">
    <property type="component" value="Chromosome"/>
</dbReference>
<evidence type="ECO:0000256" key="2">
    <source>
        <dbReference type="SAM" id="SignalP"/>
    </source>
</evidence>
<feature type="region of interest" description="Disordered" evidence="1">
    <location>
        <begin position="156"/>
        <end position="175"/>
    </location>
</feature>
<evidence type="ECO:0000313" key="4">
    <source>
        <dbReference type="EMBL" id="AXK80150.1"/>
    </source>
</evidence>
<feature type="signal peptide" evidence="2">
    <location>
        <begin position="1"/>
        <end position="23"/>
    </location>
</feature>
<evidence type="ECO:0000256" key="1">
    <source>
        <dbReference type="SAM" id="MobiDB-lite"/>
    </source>
</evidence>
<dbReference type="OrthoDB" id="9796962at2"/>
<feature type="chain" id="PRO_5016641220" evidence="2">
    <location>
        <begin position="24"/>
        <end position="175"/>
    </location>
</feature>
<reference evidence="4 5" key="1">
    <citation type="submission" date="2018-07" db="EMBL/GenBank/DDBJ databases">
        <authorList>
            <person name="Quirk P.G."/>
            <person name="Krulwich T.A."/>
        </authorList>
    </citation>
    <scope>NUCLEOTIDE SEQUENCE [LARGE SCALE GENOMIC DNA]</scope>
    <source>
        <strain evidence="4 5">CC-BB4</strain>
    </source>
</reference>
<dbReference type="AlphaFoldDB" id="A0A345ZTA3"/>
<evidence type="ECO:0000259" key="3">
    <source>
        <dbReference type="Pfam" id="PF07987"/>
    </source>
</evidence>
<dbReference type="CDD" id="cd08545">
    <property type="entry name" value="YcnI_like"/>
    <property type="match status" value="1"/>
</dbReference>
<name>A0A345ZTA3_9HYPH</name>
<dbReference type="EMBL" id="CP031417">
    <property type="protein sequence ID" value="AXK80150.1"/>
    <property type="molecule type" value="Genomic_DNA"/>
</dbReference>
<proteinExistence type="predicted"/>
<dbReference type="Pfam" id="PF07987">
    <property type="entry name" value="DUF1775"/>
    <property type="match status" value="1"/>
</dbReference>
<feature type="domain" description="YncI copper-binding" evidence="3">
    <location>
        <begin position="24"/>
        <end position="170"/>
    </location>
</feature>
<protein>
    <submittedName>
        <fullName evidence="4">DUF1775 domain-containing protein</fullName>
    </submittedName>
</protein>
<dbReference type="InterPro" id="IPR038507">
    <property type="entry name" value="YcnI-like_sf"/>
</dbReference>
<organism evidence="4 5">
    <name type="scientific">Pseudolabrys taiwanensis</name>
    <dbReference type="NCBI Taxonomy" id="331696"/>
    <lineage>
        <taxon>Bacteria</taxon>
        <taxon>Pseudomonadati</taxon>
        <taxon>Pseudomonadota</taxon>
        <taxon>Alphaproteobacteria</taxon>
        <taxon>Hyphomicrobiales</taxon>
        <taxon>Xanthobacteraceae</taxon>
        <taxon>Pseudolabrys</taxon>
    </lineage>
</organism>
<dbReference type="Gene3D" id="2.60.40.2230">
    <property type="entry name" value="Uncharacterised protein YcnI-like PF07987, DUF1775"/>
    <property type="match status" value="1"/>
</dbReference>
<keyword evidence="2" id="KW-0732">Signal</keyword>
<dbReference type="InterPro" id="IPR012533">
    <property type="entry name" value="YcnI-copper_dom"/>
</dbReference>
<accession>A0A345ZTA3</accession>